<dbReference type="InterPro" id="IPR011440">
    <property type="entry name" value="DUF1543"/>
</dbReference>
<evidence type="ECO:0000313" key="2">
    <source>
        <dbReference type="EMBL" id="SEF80802.1"/>
    </source>
</evidence>
<gene>
    <name evidence="2" type="ORF">SAMN04488130_1034</name>
</gene>
<dbReference type="Pfam" id="PF07566">
    <property type="entry name" value="DUF1543"/>
    <property type="match status" value="1"/>
</dbReference>
<dbReference type="OrthoDB" id="850243at2"/>
<keyword evidence="3" id="KW-1185">Reference proteome</keyword>
<sequence length="190" mass="21959">MEENLKLYMVMLGCIPKGRFTEQHDIFFGIGNSLKNLIPQIKEFWPEAKGRIHIDAWREVAAVENFSIEIIAKSSALNSTSDHLFFINLGGYKENEFEEYHYKILTVAKSMGLASKKSKKSTFYKHYGFQGTPSHIDDKYGIDVDNIYKVFDILPAGFKEHYRVKITKSEIDLKEDELHIGFLKLNKITD</sequence>
<proteinExistence type="predicted"/>
<reference evidence="3" key="1">
    <citation type="submission" date="2016-10" db="EMBL/GenBank/DDBJ databases">
        <authorList>
            <person name="Varghese N."/>
            <person name="Submissions S."/>
        </authorList>
    </citation>
    <scope>NUCLEOTIDE SEQUENCE [LARGE SCALE GENOMIC DNA]</scope>
    <source>
        <strain evidence="3">CGMCC 1.9230</strain>
    </source>
</reference>
<name>A0A1H5V055_9FLAO</name>
<evidence type="ECO:0000313" key="3">
    <source>
        <dbReference type="Proteomes" id="UP000236737"/>
    </source>
</evidence>
<evidence type="ECO:0000259" key="1">
    <source>
        <dbReference type="Pfam" id="PF07566"/>
    </source>
</evidence>
<protein>
    <recommendedName>
        <fullName evidence="1">DUF1543 domain-containing protein</fullName>
    </recommendedName>
</protein>
<dbReference type="Gene3D" id="3.10.20.10">
    <property type="match status" value="2"/>
</dbReference>
<organism evidence="2 3">
    <name type="scientific">Flavobacterium urumqiense</name>
    <dbReference type="NCBI Taxonomy" id="935224"/>
    <lineage>
        <taxon>Bacteria</taxon>
        <taxon>Pseudomonadati</taxon>
        <taxon>Bacteroidota</taxon>
        <taxon>Flavobacteriia</taxon>
        <taxon>Flavobacteriales</taxon>
        <taxon>Flavobacteriaceae</taxon>
        <taxon>Flavobacterium</taxon>
    </lineage>
</organism>
<feature type="domain" description="DUF1543" evidence="1">
    <location>
        <begin position="20"/>
        <end position="69"/>
    </location>
</feature>
<dbReference type="RefSeq" id="WP_103999113.1">
    <property type="nucleotide sequence ID" value="NZ_FNVP01000003.1"/>
</dbReference>
<accession>A0A1H5V055</accession>
<dbReference type="EMBL" id="FNVP01000003">
    <property type="protein sequence ID" value="SEF80802.1"/>
    <property type="molecule type" value="Genomic_DNA"/>
</dbReference>
<dbReference type="AlphaFoldDB" id="A0A1H5V055"/>
<dbReference type="Proteomes" id="UP000236737">
    <property type="component" value="Unassembled WGS sequence"/>
</dbReference>